<evidence type="ECO:0000259" key="1">
    <source>
        <dbReference type="Pfam" id="PF02915"/>
    </source>
</evidence>
<dbReference type="AlphaFoldDB" id="A0A6P1MB48"/>
<dbReference type="SUPFAM" id="SSF47240">
    <property type="entry name" value="Ferritin-like"/>
    <property type="match status" value="1"/>
</dbReference>
<name>A0A6P1MB48_9FIRM</name>
<proteinExistence type="predicted"/>
<dbReference type="Proteomes" id="UP000463883">
    <property type="component" value="Chromosome"/>
</dbReference>
<dbReference type="GO" id="GO:0046872">
    <property type="term" value="F:metal ion binding"/>
    <property type="evidence" value="ECO:0007669"/>
    <property type="project" value="InterPro"/>
</dbReference>
<reference evidence="2 3" key="1">
    <citation type="submission" date="2020-01" db="EMBL/GenBank/DDBJ databases">
        <title>Genomic analysis of Aminipila sp. CBA3637.</title>
        <authorList>
            <person name="Kim Y.B."/>
            <person name="Roh S.W."/>
        </authorList>
    </citation>
    <scope>NUCLEOTIDE SEQUENCE [LARGE SCALE GENOMIC DNA]</scope>
    <source>
        <strain evidence="2 3">CBA3637</strain>
    </source>
</reference>
<dbReference type="InterPro" id="IPR003251">
    <property type="entry name" value="Rr_diiron-bd_dom"/>
</dbReference>
<organism evidence="2 3">
    <name type="scientific">Aminipila terrae</name>
    <dbReference type="NCBI Taxonomy" id="2697030"/>
    <lineage>
        <taxon>Bacteria</taxon>
        <taxon>Bacillati</taxon>
        <taxon>Bacillota</taxon>
        <taxon>Clostridia</taxon>
        <taxon>Peptostreptococcales</taxon>
        <taxon>Anaerovoracaceae</taxon>
        <taxon>Aminipila</taxon>
    </lineage>
</organism>
<dbReference type="Pfam" id="PF02915">
    <property type="entry name" value="Rubrerythrin"/>
    <property type="match status" value="1"/>
</dbReference>
<dbReference type="RefSeq" id="WP_162361037.1">
    <property type="nucleotide sequence ID" value="NZ_CP047591.1"/>
</dbReference>
<dbReference type="GO" id="GO:0016491">
    <property type="term" value="F:oxidoreductase activity"/>
    <property type="evidence" value="ECO:0007669"/>
    <property type="project" value="InterPro"/>
</dbReference>
<dbReference type="InterPro" id="IPR009078">
    <property type="entry name" value="Ferritin-like_SF"/>
</dbReference>
<sequence length="132" mass="15207">MTLPESLRNYIDEGLSDCEYYKQLAEIAPDQVSKQVIYEMANDEMRHAEEFKVIYHSMTGDYYNPSVTTALQRRPYRESLQDKSLSEGYRYGRYMSDYNRGLGDAILLGSLFGAGVDKNLHSIALLYLLSRL</sequence>
<accession>A0A6P1MB48</accession>
<gene>
    <name evidence="2" type="ORF">Ami3637_01595</name>
</gene>
<feature type="domain" description="Rubrerythrin diiron-binding" evidence="1">
    <location>
        <begin position="16"/>
        <end position="92"/>
    </location>
</feature>
<evidence type="ECO:0000313" key="3">
    <source>
        <dbReference type="Proteomes" id="UP000463883"/>
    </source>
</evidence>
<keyword evidence="3" id="KW-1185">Reference proteome</keyword>
<evidence type="ECO:0000313" key="2">
    <source>
        <dbReference type="EMBL" id="QHI71262.1"/>
    </source>
</evidence>
<protein>
    <recommendedName>
        <fullName evidence="1">Rubrerythrin diiron-binding domain-containing protein</fullName>
    </recommendedName>
</protein>
<dbReference type="EMBL" id="CP047591">
    <property type="protein sequence ID" value="QHI71262.1"/>
    <property type="molecule type" value="Genomic_DNA"/>
</dbReference>
<dbReference type="KEGG" id="amic:Ami3637_01595"/>